<comment type="function">
    <text evidence="2">Catalyzes the synthesis of N-((2S)-2-amino-2-carboxyethyl)-L-glutamate (ACEGA) from O-phospho-L-serine and L-glutamate. Involved in the biosynthesis of L-2,3-diaminopropionic acid (L-Dap), a precursor of staphyloferrin B and antibiotics.</text>
</comment>
<comment type="caution">
    <text evidence="11">The sequence shown here is derived from an EMBL/GenBank/DDBJ whole genome shotgun (WGS) entry which is preliminary data.</text>
</comment>
<evidence type="ECO:0000256" key="8">
    <source>
        <dbReference type="ARBA" id="ARBA00022679"/>
    </source>
</evidence>
<feature type="domain" description="Tryptophan synthase beta chain-like PALP" evidence="10">
    <location>
        <begin position="2"/>
        <end position="276"/>
    </location>
</feature>
<dbReference type="EC" id="2.5.1.140" evidence="6"/>
<comment type="cofactor">
    <cofactor evidence="1">
        <name>pyridoxal 5'-phosphate</name>
        <dbReference type="ChEBI" id="CHEBI:597326"/>
    </cofactor>
</comment>
<evidence type="ECO:0000256" key="1">
    <source>
        <dbReference type="ARBA" id="ARBA00001933"/>
    </source>
</evidence>
<dbReference type="EMBL" id="BAABDQ010000023">
    <property type="protein sequence ID" value="GAA3587307.1"/>
    <property type="molecule type" value="Genomic_DNA"/>
</dbReference>
<protein>
    <recommendedName>
        <fullName evidence="7">N-(2-amino-2-carboxyethyl)-L-glutamate synthase</fullName>
        <ecNumber evidence="6">2.5.1.140</ecNumber>
    </recommendedName>
</protein>
<dbReference type="Proteomes" id="UP001500630">
    <property type="component" value="Unassembled WGS sequence"/>
</dbReference>
<dbReference type="InterPro" id="IPR001926">
    <property type="entry name" value="TrpB-like_PALP"/>
</dbReference>
<comment type="similarity">
    <text evidence="4">Belongs to the cysteine synthase/cystathionine beta-synthase family. SbnA subfamily.</text>
</comment>
<evidence type="ECO:0000256" key="2">
    <source>
        <dbReference type="ARBA" id="ARBA00004056"/>
    </source>
</evidence>
<dbReference type="PROSITE" id="PS00901">
    <property type="entry name" value="CYS_SYNTHASE"/>
    <property type="match status" value="1"/>
</dbReference>
<name>A0ABP6YNH6_9ACTN</name>
<reference evidence="12" key="1">
    <citation type="journal article" date="2019" name="Int. J. Syst. Evol. Microbiol.">
        <title>The Global Catalogue of Microorganisms (GCM) 10K type strain sequencing project: providing services to taxonomists for standard genome sequencing and annotation.</title>
        <authorList>
            <consortium name="The Broad Institute Genomics Platform"/>
            <consortium name="The Broad Institute Genome Sequencing Center for Infectious Disease"/>
            <person name="Wu L."/>
            <person name="Ma J."/>
        </authorList>
    </citation>
    <scope>NUCLEOTIDE SEQUENCE [LARGE SCALE GENOMIC DNA]</scope>
    <source>
        <strain evidence="12">JCM 17326</strain>
    </source>
</reference>
<evidence type="ECO:0000256" key="4">
    <source>
        <dbReference type="ARBA" id="ARBA00008519"/>
    </source>
</evidence>
<evidence type="ECO:0000256" key="6">
    <source>
        <dbReference type="ARBA" id="ARBA00012331"/>
    </source>
</evidence>
<evidence type="ECO:0000313" key="12">
    <source>
        <dbReference type="Proteomes" id="UP001500630"/>
    </source>
</evidence>
<gene>
    <name evidence="11" type="primary">sbnA_1</name>
    <name evidence="11" type="ORF">GCM10022419_081920</name>
</gene>
<evidence type="ECO:0000313" key="11">
    <source>
        <dbReference type="EMBL" id="GAA3587307.1"/>
    </source>
</evidence>
<proteinExistence type="inferred from homology"/>
<dbReference type="InterPro" id="IPR036052">
    <property type="entry name" value="TrpB-like_PALP_sf"/>
</dbReference>
<accession>A0ABP6YNH6</accession>
<keyword evidence="9" id="KW-0663">Pyridoxal phosphate</keyword>
<dbReference type="CDD" id="cd01561">
    <property type="entry name" value="CBS_like"/>
    <property type="match status" value="1"/>
</dbReference>
<dbReference type="InterPro" id="IPR001216">
    <property type="entry name" value="P-phosphate_BS"/>
</dbReference>
<dbReference type="InterPro" id="IPR023927">
    <property type="entry name" value="SbnA"/>
</dbReference>
<dbReference type="Gene3D" id="3.40.50.1100">
    <property type="match status" value="2"/>
</dbReference>
<evidence type="ECO:0000259" key="10">
    <source>
        <dbReference type="Pfam" id="PF00291"/>
    </source>
</evidence>
<evidence type="ECO:0000256" key="7">
    <source>
        <dbReference type="ARBA" id="ARBA00016985"/>
    </source>
</evidence>
<dbReference type="InterPro" id="IPR050214">
    <property type="entry name" value="Cys_Synth/Cystath_Beta-Synth"/>
</dbReference>
<comment type="subunit">
    <text evidence="5">Homodimer.</text>
</comment>
<organism evidence="11 12">
    <name type="scientific">Nonomuraea rosea</name>
    <dbReference type="NCBI Taxonomy" id="638574"/>
    <lineage>
        <taxon>Bacteria</taxon>
        <taxon>Bacillati</taxon>
        <taxon>Actinomycetota</taxon>
        <taxon>Actinomycetes</taxon>
        <taxon>Streptosporangiales</taxon>
        <taxon>Streptosporangiaceae</taxon>
        <taxon>Nonomuraea</taxon>
    </lineage>
</organism>
<dbReference type="Pfam" id="PF00291">
    <property type="entry name" value="PALP"/>
    <property type="match status" value="1"/>
</dbReference>
<evidence type="ECO:0000256" key="3">
    <source>
        <dbReference type="ARBA" id="ARBA00004924"/>
    </source>
</evidence>
<dbReference type="SUPFAM" id="SSF53686">
    <property type="entry name" value="Tryptophan synthase beta subunit-like PLP-dependent enzymes"/>
    <property type="match status" value="1"/>
</dbReference>
<comment type="pathway">
    <text evidence="3">Siderophore biosynthesis.</text>
</comment>
<keyword evidence="12" id="KW-1185">Reference proteome</keyword>
<evidence type="ECO:0000256" key="9">
    <source>
        <dbReference type="ARBA" id="ARBA00022898"/>
    </source>
</evidence>
<sequence length="320" mass="34695">MSSDLGVNAFAKLERFNPGGSVKDRTALNMLIGKIRSRELVPGRSIVVESSSGNLAIGLAQVCRYFGLRFVCVVDPKTTRQNIEILNAYQARVELVTERDRHTGEFLATRLRRVREILDSEPNAFWPNQYANLLNPQAHATTMQEIVKSLDGRVDYLFCPVSTFGTLRGCAEYARDNALPTALVAVDAVGSAIFTGKPEPRLLAGHGASIKPELLDTNLVDEVVHVSDLECVVACRRLMLREAILAGGSSGAAVAALEKLSANVPGGANCVLIFPDGGDRYLDTVYSDEWVTEHFGEVSHLWKDRAVRGAPEGGEAPCGI</sequence>
<evidence type="ECO:0000256" key="5">
    <source>
        <dbReference type="ARBA" id="ARBA00011738"/>
    </source>
</evidence>
<dbReference type="NCBIfam" id="TIGR03945">
    <property type="entry name" value="PLP_SbnA_fam"/>
    <property type="match status" value="1"/>
</dbReference>
<keyword evidence="8" id="KW-0808">Transferase</keyword>
<dbReference type="PANTHER" id="PTHR10314">
    <property type="entry name" value="CYSTATHIONINE BETA-SYNTHASE"/>
    <property type="match status" value="1"/>
</dbReference>